<dbReference type="GO" id="GO:0005736">
    <property type="term" value="C:RNA polymerase I complex"/>
    <property type="evidence" value="ECO:0007669"/>
    <property type="project" value="TreeGrafter"/>
</dbReference>
<dbReference type="Gene3D" id="3.40.1340.10">
    <property type="entry name" value="RNA polymerase, Rpb5, N-terminal domain"/>
    <property type="match status" value="1"/>
</dbReference>
<dbReference type="GO" id="GO:0006362">
    <property type="term" value="P:transcription elongation by RNA polymerase I"/>
    <property type="evidence" value="ECO:0007669"/>
    <property type="project" value="TreeGrafter"/>
</dbReference>
<dbReference type="Pfam" id="PF01191">
    <property type="entry name" value="RNA_pol_Rpb5_C"/>
    <property type="match status" value="1"/>
</dbReference>
<accession>A0A7S1YMB2</accession>
<dbReference type="HAMAP" id="MF_00025">
    <property type="entry name" value="RNApol_Rpo5_RPB5"/>
    <property type="match status" value="1"/>
</dbReference>
<keyword evidence="3" id="KW-0539">Nucleus</keyword>
<dbReference type="SUPFAM" id="SSF53036">
    <property type="entry name" value="Eukaryotic RPB5 N-terminal domain"/>
    <property type="match status" value="1"/>
</dbReference>
<dbReference type="InterPro" id="IPR000783">
    <property type="entry name" value="RNA_pol_subH/Rpb5_C"/>
</dbReference>
<dbReference type="InterPro" id="IPR035913">
    <property type="entry name" value="RPB5-like_sf"/>
</dbReference>
<dbReference type="SUPFAM" id="SSF55287">
    <property type="entry name" value="RPB5-like RNA polymerase subunit"/>
    <property type="match status" value="1"/>
</dbReference>
<sequence length="207" mass="23355">MLGSEPEWSRLFRVKKTLLEMIQDRGYSVGEGELAQTPEAFKELAESKGDTARELLNNLYSKADGSEKIMVFVAEAPKVGVKDIKECAMKMQTEAVSRAIMVVQEGLTAFARSALAEMQSKYRIEVFNDTELVVNITKHVLVPKHVILTPESKATLLHRYKCKEHQLPRIQATDPVARYFGASRGDVFKIIRNSETAGLYIFYRLVV</sequence>
<dbReference type="PANTHER" id="PTHR10535:SF0">
    <property type="entry name" value="DNA-DIRECTED RNA POLYMERASES I, II, AND III SUBUNIT RPABC1"/>
    <property type="match status" value="1"/>
</dbReference>
<organism evidence="7">
    <name type="scientific">Sexangularia sp. CB-2014</name>
    <dbReference type="NCBI Taxonomy" id="1486929"/>
    <lineage>
        <taxon>Eukaryota</taxon>
        <taxon>Amoebozoa</taxon>
        <taxon>Tubulinea</taxon>
        <taxon>Elardia</taxon>
        <taxon>Arcellinida</taxon>
        <taxon>Arcellinida incertae sedis</taxon>
        <taxon>Sexangularia</taxon>
    </lineage>
</organism>
<dbReference type="GO" id="GO:0006366">
    <property type="term" value="P:transcription by RNA polymerase II"/>
    <property type="evidence" value="ECO:0007669"/>
    <property type="project" value="TreeGrafter"/>
</dbReference>
<dbReference type="PIRSF" id="PIRSF000747">
    <property type="entry name" value="RPB5"/>
    <property type="match status" value="1"/>
</dbReference>
<evidence type="ECO:0000256" key="4">
    <source>
        <dbReference type="ARBA" id="ARBA00025765"/>
    </source>
</evidence>
<dbReference type="Pfam" id="PF03871">
    <property type="entry name" value="RNA_pol_Rpb5_N"/>
    <property type="match status" value="1"/>
</dbReference>
<evidence type="ECO:0000256" key="2">
    <source>
        <dbReference type="ARBA" id="ARBA00023163"/>
    </source>
</evidence>
<dbReference type="InterPro" id="IPR005571">
    <property type="entry name" value="RNA_pol_Rpb5_N"/>
</dbReference>
<dbReference type="AlphaFoldDB" id="A0A7S1YMB2"/>
<dbReference type="GO" id="GO:0003899">
    <property type="term" value="F:DNA-directed RNA polymerase activity"/>
    <property type="evidence" value="ECO:0007669"/>
    <property type="project" value="InterPro"/>
</dbReference>
<feature type="domain" description="RNA polymerase subunit H/Rpb5 C-terminal" evidence="5">
    <location>
        <begin position="134"/>
        <end position="206"/>
    </location>
</feature>
<evidence type="ECO:0000259" key="5">
    <source>
        <dbReference type="Pfam" id="PF01191"/>
    </source>
</evidence>
<feature type="domain" description="RNA polymerase Rpb5 N-terminal" evidence="6">
    <location>
        <begin position="6"/>
        <end position="91"/>
    </location>
</feature>
<dbReference type="GO" id="GO:0005665">
    <property type="term" value="C:RNA polymerase II, core complex"/>
    <property type="evidence" value="ECO:0007669"/>
    <property type="project" value="TreeGrafter"/>
</dbReference>
<dbReference type="InterPro" id="IPR036710">
    <property type="entry name" value="RNA_pol_Rpb5_N_sf"/>
</dbReference>
<proteinExistence type="inferred from homology"/>
<dbReference type="EMBL" id="HBGL01016130">
    <property type="protein sequence ID" value="CAD9309877.1"/>
    <property type="molecule type" value="Transcribed_RNA"/>
</dbReference>
<dbReference type="GO" id="GO:0005666">
    <property type="term" value="C:RNA polymerase III complex"/>
    <property type="evidence" value="ECO:0007669"/>
    <property type="project" value="TreeGrafter"/>
</dbReference>
<evidence type="ECO:0000313" key="7">
    <source>
        <dbReference type="EMBL" id="CAD9309877.1"/>
    </source>
</evidence>
<dbReference type="GO" id="GO:0042797">
    <property type="term" value="P:tRNA transcription by RNA polymerase III"/>
    <property type="evidence" value="ECO:0007669"/>
    <property type="project" value="TreeGrafter"/>
</dbReference>
<dbReference type="NCBIfam" id="NF007129">
    <property type="entry name" value="PRK09570.1"/>
    <property type="match status" value="1"/>
</dbReference>
<name>A0A7S1YMB2_9EUKA</name>
<comment type="subcellular location">
    <subcellularLocation>
        <location evidence="1">Nucleus</location>
    </subcellularLocation>
</comment>
<dbReference type="FunFam" id="3.40.1340.10:FF:000001">
    <property type="entry name" value="DNA-directed RNA polymerases I, II, and III subunit RPABC1"/>
    <property type="match status" value="1"/>
</dbReference>
<dbReference type="PANTHER" id="PTHR10535">
    <property type="entry name" value="DNA-DIRECTED RNA POLYMERASES I, II, AND III SUBUNIT RPABC1"/>
    <property type="match status" value="1"/>
</dbReference>
<evidence type="ECO:0000256" key="3">
    <source>
        <dbReference type="ARBA" id="ARBA00023242"/>
    </source>
</evidence>
<reference evidence="7" key="1">
    <citation type="submission" date="2021-01" db="EMBL/GenBank/DDBJ databases">
        <authorList>
            <person name="Corre E."/>
            <person name="Pelletier E."/>
            <person name="Niang G."/>
            <person name="Scheremetjew M."/>
            <person name="Finn R."/>
            <person name="Kale V."/>
            <person name="Holt S."/>
            <person name="Cochrane G."/>
            <person name="Meng A."/>
            <person name="Brown T."/>
            <person name="Cohen L."/>
        </authorList>
    </citation>
    <scope>NUCLEOTIDE SEQUENCE</scope>
    <source>
        <strain evidence="7">ATCC 50979</strain>
    </source>
</reference>
<comment type="similarity">
    <text evidence="4">Belongs to the archaeal Rpo5/eukaryotic RPB5 RNA polymerase subunit family.</text>
</comment>
<protein>
    <recommendedName>
        <fullName evidence="8">DNA-directed RNA polymerases I, II, and III subunit RPABC1</fullName>
    </recommendedName>
</protein>
<evidence type="ECO:0000259" key="6">
    <source>
        <dbReference type="Pfam" id="PF03871"/>
    </source>
</evidence>
<dbReference type="InterPro" id="IPR014381">
    <property type="entry name" value="Arch_Rpo5/euc_Rpb5"/>
</dbReference>
<dbReference type="Gene3D" id="3.90.940.20">
    <property type="entry name" value="RPB5-like RNA polymerase subunit"/>
    <property type="match status" value="1"/>
</dbReference>
<dbReference type="GO" id="GO:0003677">
    <property type="term" value="F:DNA binding"/>
    <property type="evidence" value="ECO:0007669"/>
    <property type="project" value="InterPro"/>
</dbReference>
<gene>
    <name evidence="7" type="ORF">SSP0437_LOCUS12640</name>
</gene>
<evidence type="ECO:0008006" key="8">
    <source>
        <dbReference type="Google" id="ProtNLM"/>
    </source>
</evidence>
<keyword evidence="2" id="KW-0804">Transcription</keyword>
<dbReference type="FunFam" id="3.90.940.20:FF:000001">
    <property type="entry name" value="DNA-directed RNA polymerases I, II, and III subunit RPABC1"/>
    <property type="match status" value="1"/>
</dbReference>
<evidence type="ECO:0000256" key="1">
    <source>
        <dbReference type="ARBA" id="ARBA00004123"/>
    </source>
</evidence>